<dbReference type="SUPFAM" id="SSF53187">
    <property type="entry name" value="Zn-dependent exopeptidases"/>
    <property type="match status" value="1"/>
</dbReference>
<comment type="caution">
    <text evidence="1">The sequence shown here is derived from an EMBL/GenBank/DDBJ whole genome shotgun (WGS) entry which is preliminary data.</text>
</comment>
<proteinExistence type="predicted"/>
<evidence type="ECO:0000313" key="1">
    <source>
        <dbReference type="EMBL" id="GAH84240.1"/>
    </source>
</evidence>
<sequence length="117" mass="13009">RNVMRALGMLPGDPAILRPVWWEGAKRVQLAAEAQGHIRFYVGWYEPVAADQLICKIFDVPTSGKLQEVRAPFAGVVGGLDFRPIARPGETLCWVNDAMRVDIENPTPPSDDWSAKH</sequence>
<accession>X1JS26</accession>
<dbReference type="AlphaFoldDB" id="X1JS26"/>
<organism evidence="1">
    <name type="scientific">marine sediment metagenome</name>
    <dbReference type="NCBI Taxonomy" id="412755"/>
    <lineage>
        <taxon>unclassified sequences</taxon>
        <taxon>metagenomes</taxon>
        <taxon>ecological metagenomes</taxon>
    </lineage>
</organism>
<gene>
    <name evidence="1" type="ORF">S03H2_57823</name>
</gene>
<name>X1JS26_9ZZZZ</name>
<dbReference type="Gene3D" id="3.40.630.10">
    <property type="entry name" value="Zn peptidases"/>
    <property type="match status" value="1"/>
</dbReference>
<reference evidence="1" key="1">
    <citation type="journal article" date="2014" name="Front. Microbiol.">
        <title>High frequency of phylogenetically diverse reductive dehalogenase-homologous genes in deep subseafloor sedimentary metagenomes.</title>
        <authorList>
            <person name="Kawai M."/>
            <person name="Futagami T."/>
            <person name="Toyoda A."/>
            <person name="Takaki Y."/>
            <person name="Nishi S."/>
            <person name="Hori S."/>
            <person name="Arai W."/>
            <person name="Tsubouchi T."/>
            <person name="Morono Y."/>
            <person name="Uchiyama I."/>
            <person name="Ito T."/>
            <person name="Fujiyama A."/>
            <person name="Inagaki F."/>
            <person name="Takami H."/>
        </authorList>
    </citation>
    <scope>NUCLEOTIDE SEQUENCE</scope>
    <source>
        <strain evidence="1">Expedition CK06-06</strain>
    </source>
</reference>
<dbReference type="EMBL" id="BARU01037077">
    <property type="protein sequence ID" value="GAH84240.1"/>
    <property type="molecule type" value="Genomic_DNA"/>
</dbReference>
<protein>
    <submittedName>
        <fullName evidence="1">Uncharacterized protein</fullName>
    </submittedName>
</protein>
<feature type="non-terminal residue" evidence="1">
    <location>
        <position position="1"/>
    </location>
</feature>